<evidence type="ECO:0000256" key="3">
    <source>
        <dbReference type="ARBA" id="ARBA00022679"/>
    </source>
</evidence>
<dbReference type="InterPro" id="IPR025669">
    <property type="entry name" value="AAA_dom"/>
</dbReference>
<reference evidence="11 12" key="1">
    <citation type="submission" date="2020-08" db="EMBL/GenBank/DDBJ databases">
        <title>Genomic Encyclopedia of Type Strains, Phase IV (KMG-IV): sequencing the most valuable type-strain genomes for metagenomic binning, comparative biology and taxonomic classification.</title>
        <authorList>
            <person name="Goeker M."/>
        </authorList>
    </citation>
    <scope>NUCLEOTIDE SEQUENCE [LARGE SCALE GENOMIC DNA]</scope>
    <source>
        <strain evidence="11 12">DSM 26723</strain>
    </source>
</reference>
<dbReference type="GO" id="GO:0005886">
    <property type="term" value="C:plasma membrane"/>
    <property type="evidence" value="ECO:0007669"/>
    <property type="project" value="TreeGrafter"/>
</dbReference>
<keyword evidence="6" id="KW-0067">ATP-binding</keyword>
<dbReference type="PANTHER" id="PTHR32309:SF13">
    <property type="entry name" value="FERRIC ENTEROBACTIN TRANSPORT PROTEIN FEPE"/>
    <property type="match status" value="1"/>
</dbReference>
<protein>
    <recommendedName>
        <fullName evidence="2">non-specific protein-tyrosine kinase</fullName>
        <ecNumber evidence="2">2.7.10.2</ecNumber>
    </recommendedName>
</protein>
<feature type="region of interest" description="Disordered" evidence="9">
    <location>
        <begin position="14"/>
        <end position="35"/>
    </location>
</feature>
<dbReference type="InterPro" id="IPR027417">
    <property type="entry name" value="P-loop_NTPase"/>
</dbReference>
<comment type="caution">
    <text evidence="11">The sequence shown here is derived from an EMBL/GenBank/DDBJ whole genome shotgun (WGS) entry which is preliminary data.</text>
</comment>
<evidence type="ECO:0000256" key="7">
    <source>
        <dbReference type="ARBA" id="ARBA00023137"/>
    </source>
</evidence>
<keyword evidence="7 11" id="KW-0829">Tyrosine-protein kinase</keyword>
<evidence type="ECO:0000259" key="10">
    <source>
        <dbReference type="Pfam" id="PF13614"/>
    </source>
</evidence>
<organism evidence="11 12">
    <name type="scientific">Povalibacter uvarum</name>
    <dbReference type="NCBI Taxonomy" id="732238"/>
    <lineage>
        <taxon>Bacteria</taxon>
        <taxon>Pseudomonadati</taxon>
        <taxon>Pseudomonadota</taxon>
        <taxon>Gammaproteobacteria</taxon>
        <taxon>Steroidobacterales</taxon>
        <taxon>Steroidobacteraceae</taxon>
        <taxon>Povalibacter</taxon>
    </lineage>
</organism>
<keyword evidence="11" id="KW-0675">Receptor</keyword>
<accession>A0A841HGR9</accession>
<dbReference type="Proteomes" id="UP000588068">
    <property type="component" value="Unassembled WGS sequence"/>
</dbReference>
<gene>
    <name evidence="11" type="ORF">HNQ60_000475</name>
</gene>
<evidence type="ECO:0000256" key="4">
    <source>
        <dbReference type="ARBA" id="ARBA00022741"/>
    </source>
</evidence>
<feature type="domain" description="AAA" evidence="10">
    <location>
        <begin position="126"/>
        <end position="259"/>
    </location>
</feature>
<dbReference type="Pfam" id="PF13614">
    <property type="entry name" value="AAA_31"/>
    <property type="match status" value="1"/>
</dbReference>
<keyword evidence="3 11" id="KW-0808">Transferase</keyword>
<proteinExistence type="inferred from homology"/>
<evidence type="ECO:0000313" key="12">
    <source>
        <dbReference type="Proteomes" id="UP000588068"/>
    </source>
</evidence>
<dbReference type="AlphaFoldDB" id="A0A841HGR9"/>
<dbReference type="EMBL" id="JACHHZ010000001">
    <property type="protein sequence ID" value="MBB6091629.1"/>
    <property type="molecule type" value="Genomic_DNA"/>
</dbReference>
<dbReference type="NCBIfam" id="TIGR03018">
    <property type="entry name" value="pepcterm_TyrKin"/>
    <property type="match status" value="1"/>
</dbReference>
<dbReference type="GO" id="GO:0004714">
    <property type="term" value="F:transmembrane receptor protein tyrosine kinase activity"/>
    <property type="evidence" value="ECO:0007669"/>
    <property type="project" value="UniProtKB-EC"/>
</dbReference>
<evidence type="ECO:0000256" key="5">
    <source>
        <dbReference type="ARBA" id="ARBA00022777"/>
    </source>
</evidence>
<sequence length="319" mass="34105">MSLVELAIKKMQAAARGASDAPVPQPPAADRPRTVPLAEPAPVVARLAPGVVGEMVSTGVHRALGSQPVEHRTDKMLLVDRRALRAAGLMPPENQERALADQYRHIKRPLIAAATGRGGQRLDRGQLIMMASAMPGEGKTFTSINLALSMALEKDISVLLVDADVPKPHISRTFGVESELGLLDVLRDRKTTVESVIIPTDVPNLSILPAGVRSDTATELLASHRMEETVNHLATANPRRVVVIDSPPLLLTSESRALAHWVGQIVLVIRAGFTPQQAVMDAIAFLGENKSIGLILNQSNTATPGYYYGYGDATTVPSP</sequence>
<dbReference type="EC" id="2.7.10.2" evidence="2"/>
<evidence type="ECO:0000256" key="1">
    <source>
        <dbReference type="ARBA" id="ARBA00007316"/>
    </source>
</evidence>
<keyword evidence="4" id="KW-0547">Nucleotide-binding</keyword>
<dbReference type="CDD" id="cd05387">
    <property type="entry name" value="BY-kinase"/>
    <property type="match status" value="1"/>
</dbReference>
<evidence type="ECO:0000256" key="2">
    <source>
        <dbReference type="ARBA" id="ARBA00011903"/>
    </source>
</evidence>
<dbReference type="InterPro" id="IPR005702">
    <property type="entry name" value="Wzc-like_C"/>
</dbReference>
<dbReference type="SUPFAM" id="SSF52540">
    <property type="entry name" value="P-loop containing nucleoside triphosphate hydrolases"/>
    <property type="match status" value="1"/>
</dbReference>
<dbReference type="RefSeq" id="WP_184329418.1">
    <property type="nucleotide sequence ID" value="NZ_JACHHZ010000001.1"/>
</dbReference>
<evidence type="ECO:0000256" key="9">
    <source>
        <dbReference type="SAM" id="MobiDB-lite"/>
    </source>
</evidence>
<comment type="catalytic activity">
    <reaction evidence="8">
        <text>L-tyrosyl-[protein] + ATP = O-phospho-L-tyrosyl-[protein] + ADP + H(+)</text>
        <dbReference type="Rhea" id="RHEA:10596"/>
        <dbReference type="Rhea" id="RHEA-COMP:10136"/>
        <dbReference type="Rhea" id="RHEA-COMP:20101"/>
        <dbReference type="ChEBI" id="CHEBI:15378"/>
        <dbReference type="ChEBI" id="CHEBI:30616"/>
        <dbReference type="ChEBI" id="CHEBI:46858"/>
        <dbReference type="ChEBI" id="CHEBI:61978"/>
        <dbReference type="ChEBI" id="CHEBI:456216"/>
        <dbReference type="EC" id="2.7.10.2"/>
    </reaction>
</comment>
<keyword evidence="5 11" id="KW-0418">Kinase</keyword>
<dbReference type="Gene3D" id="3.40.50.300">
    <property type="entry name" value="P-loop containing nucleotide triphosphate hydrolases"/>
    <property type="match status" value="1"/>
</dbReference>
<name>A0A841HGR9_9GAMM</name>
<dbReference type="InterPro" id="IPR050445">
    <property type="entry name" value="Bact_polysacc_biosynth/exp"/>
</dbReference>
<evidence type="ECO:0000256" key="8">
    <source>
        <dbReference type="ARBA" id="ARBA00051245"/>
    </source>
</evidence>
<dbReference type="PANTHER" id="PTHR32309">
    <property type="entry name" value="TYROSINE-PROTEIN KINASE"/>
    <property type="match status" value="1"/>
</dbReference>
<keyword evidence="12" id="KW-1185">Reference proteome</keyword>
<evidence type="ECO:0000313" key="11">
    <source>
        <dbReference type="EMBL" id="MBB6091629.1"/>
    </source>
</evidence>
<evidence type="ECO:0000256" key="6">
    <source>
        <dbReference type="ARBA" id="ARBA00022840"/>
    </source>
</evidence>
<comment type="similarity">
    <text evidence="1">Belongs to the CpsD/CapB family.</text>
</comment>